<dbReference type="Gene3D" id="3.30.810.10">
    <property type="entry name" value="2-Layer Sandwich"/>
    <property type="match status" value="1"/>
</dbReference>
<dbReference type="CDD" id="cd00139">
    <property type="entry name" value="PIPKc"/>
    <property type="match status" value="1"/>
</dbReference>
<dbReference type="InterPro" id="IPR027484">
    <property type="entry name" value="PInositol-4-P-5-kinase_N"/>
</dbReference>
<organism evidence="4 5">
    <name type="scientific">Angomonas deanei</name>
    <dbReference type="NCBI Taxonomy" id="59799"/>
    <lineage>
        <taxon>Eukaryota</taxon>
        <taxon>Discoba</taxon>
        <taxon>Euglenozoa</taxon>
        <taxon>Kinetoplastea</taxon>
        <taxon>Metakinetoplastina</taxon>
        <taxon>Trypanosomatida</taxon>
        <taxon>Trypanosomatidae</taxon>
        <taxon>Strigomonadinae</taxon>
        <taxon>Angomonas</taxon>
    </lineage>
</organism>
<dbReference type="GO" id="GO:0016308">
    <property type="term" value="F:1-phosphatidylinositol-4-phosphate 5-kinase activity"/>
    <property type="evidence" value="ECO:0007669"/>
    <property type="project" value="TreeGrafter"/>
</dbReference>
<reference evidence="4 5" key="1">
    <citation type="submission" date="2020-08" db="EMBL/GenBank/DDBJ databases">
        <authorList>
            <person name="Newling K."/>
            <person name="Davey J."/>
            <person name="Forrester S."/>
        </authorList>
    </citation>
    <scope>NUCLEOTIDE SEQUENCE [LARGE SCALE GENOMIC DNA]</scope>
    <source>
        <strain evidence="5">Crithidia deanei Carvalho (ATCC PRA-265)</strain>
    </source>
</reference>
<keyword evidence="1" id="KW-0547">Nucleotide-binding</keyword>
<dbReference type="VEuPathDB" id="TriTrypDB:ADEAN_000155800"/>
<dbReference type="SMART" id="SM00330">
    <property type="entry name" value="PIPKc"/>
    <property type="match status" value="1"/>
</dbReference>
<dbReference type="InterPro" id="IPR002498">
    <property type="entry name" value="PInositol-4-P-4/5-kinase_core"/>
</dbReference>
<keyword evidence="5" id="KW-1185">Reference proteome</keyword>
<evidence type="ECO:0000313" key="5">
    <source>
        <dbReference type="Proteomes" id="UP000515908"/>
    </source>
</evidence>
<protein>
    <submittedName>
        <fullName evidence="4">Phosphatidylinositol-4-phosphate 5-Kinase, putative</fullName>
    </submittedName>
</protein>
<evidence type="ECO:0000313" key="4">
    <source>
        <dbReference type="EMBL" id="CAD2214114.1"/>
    </source>
</evidence>
<dbReference type="PANTHER" id="PTHR23086:SF144">
    <property type="entry name" value="5-KINASE, PUTATIVE-RELATED"/>
    <property type="match status" value="1"/>
</dbReference>
<evidence type="ECO:0000256" key="1">
    <source>
        <dbReference type="PROSITE-ProRule" id="PRU00781"/>
    </source>
</evidence>
<keyword evidence="1" id="KW-0067">ATP-binding</keyword>
<proteinExistence type="predicted"/>
<dbReference type="Proteomes" id="UP000515908">
    <property type="component" value="Chromosome 03"/>
</dbReference>
<dbReference type="Gene3D" id="3.30.800.10">
    <property type="entry name" value="Phosphatidylinositol Phosphate Kinase II Beta"/>
    <property type="match status" value="1"/>
</dbReference>
<feature type="region of interest" description="Disordered" evidence="2">
    <location>
        <begin position="327"/>
        <end position="347"/>
    </location>
</feature>
<dbReference type="PANTHER" id="PTHR23086">
    <property type="entry name" value="PHOSPHATIDYLINOSITOL-4-PHOSPHATE 5-KINASE"/>
    <property type="match status" value="1"/>
</dbReference>
<dbReference type="PROSITE" id="PS51455">
    <property type="entry name" value="PIPK"/>
    <property type="match status" value="1"/>
</dbReference>
<keyword evidence="1 4" id="KW-0418">Kinase</keyword>
<dbReference type="InterPro" id="IPR027483">
    <property type="entry name" value="PInositol-4-P-4/5-kinase_C_sf"/>
</dbReference>
<name>S9VJ19_9TRYP</name>
<evidence type="ECO:0000259" key="3">
    <source>
        <dbReference type="PROSITE" id="PS51455"/>
    </source>
</evidence>
<dbReference type="Pfam" id="PF01504">
    <property type="entry name" value="PIP5K"/>
    <property type="match status" value="1"/>
</dbReference>
<sequence>MVGGSATSGRSLTAAQVSEAVERVAASFVEQEPKPAPIRRTKSGLSQSLTNVEEEWFSETREHSFQVDGVEVSVVEYCPRVFHFIRQVEAVDDNFFAEEWRLQKNKVEMNLGEGRSQALFLKSKNFEFMCKTIAEGEADVLCKVLKTYTSHIVDHPNSLLSRFYLLIKVQVAKDFGYLLCFGDVFGNASYLNEKWDIKGRIPKPGKYLSYPHLIRHAYEPDPHLIETPRERQRRANDAPAQEDEIEVAPEDKMTISTRKDKDLTRLFWVENPTRDKLVNQILLDYGWLETAGLMDYSLLIGVAYKEGKQSRKGKHYIIKNMRVDPLEDGEEAPAERRPSAQHPRPSGFEPLSEFADGISSLNDQEVYYIGIIDMLTEYGAAKKFANFFKGFLWTDETLSTIPPPAYKKRIATFTELIFPSIVP</sequence>
<dbReference type="InterPro" id="IPR023610">
    <property type="entry name" value="PInositol-4/5-P-5/4-kinase"/>
</dbReference>
<dbReference type="SUPFAM" id="SSF56104">
    <property type="entry name" value="SAICAR synthase-like"/>
    <property type="match status" value="1"/>
</dbReference>
<dbReference type="AlphaFoldDB" id="S9VJ19"/>
<accession>S9VJ19</accession>
<keyword evidence="1" id="KW-0808">Transferase</keyword>
<dbReference type="OrthoDB" id="20783at2759"/>
<gene>
    <name evidence="4" type="ORF">ADEAN_000155800</name>
</gene>
<evidence type="ECO:0000256" key="2">
    <source>
        <dbReference type="SAM" id="MobiDB-lite"/>
    </source>
</evidence>
<feature type="domain" description="PIPK" evidence="3">
    <location>
        <begin position="9"/>
        <end position="418"/>
    </location>
</feature>
<dbReference type="GO" id="GO:0005886">
    <property type="term" value="C:plasma membrane"/>
    <property type="evidence" value="ECO:0007669"/>
    <property type="project" value="TreeGrafter"/>
</dbReference>
<dbReference type="GO" id="GO:0046854">
    <property type="term" value="P:phosphatidylinositol phosphate biosynthetic process"/>
    <property type="evidence" value="ECO:0007669"/>
    <property type="project" value="TreeGrafter"/>
</dbReference>
<dbReference type="GO" id="GO:0005524">
    <property type="term" value="F:ATP binding"/>
    <property type="evidence" value="ECO:0007669"/>
    <property type="project" value="UniProtKB-UniRule"/>
</dbReference>
<dbReference type="EMBL" id="LR877147">
    <property type="protein sequence ID" value="CAD2214114.1"/>
    <property type="molecule type" value="Genomic_DNA"/>
</dbReference>